<reference evidence="1" key="1">
    <citation type="journal article" date="2014" name="Front. Microbiol.">
        <title>High frequency of phylogenetically diverse reductive dehalogenase-homologous genes in deep subseafloor sedimentary metagenomes.</title>
        <authorList>
            <person name="Kawai M."/>
            <person name="Futagami T."/>
            <person name="Toyoda A."/>
            <person name="Takaki Y."/>
            <person name="Nishi S."/>
            <person name="Hori S."/>
            <person name="Arai W."/>
            <person name="Tsubouchi T."/>
            <person name="Morono Y."/>
            <person name="Uchiyama I."/>
            <person name="Ito T."/>
            <person name="Fujiyama A."/>
            <person name="Inagaki F."/>
            <person name="Takami H."/>
        </authorList>
    </citation>
    <scope>NUCLEOTIDE SEQUENCE</scope>
    <source>
        <strain evidence="1">Expedition CK06-06</strain>
    </source>
</reference>
<dbReference type="EMBL" id="BARV01003856">
    <property type="protein sequence ID" value="GAI12602.1"/>
    <property type="molecule type" value="Genomic_DNA"/>
</dbReference>
<comment type="caution">
    <text evidence="1">The sequence shown here is derived from an EMBL/GenBank/DDBJ whole genome shotgun (WGS) entry which is preliminary data.</text>
</comment>
<protein>
    <submittedName>
        <fullName evidence="1">Uncharacterized protein</fullName>
    </submittedName>
</protein>
<sequence>MDNWKFGYARIYPYHKHFGVEYYLSKYVIKDSYESGWFDIKGLQYLNQQPLDL</sequence>
<organism evidence="1">
    <name type="scientific">marine sediment metagenome</name>
    <dbReference type="NCBI Taxonomy" id="412755"/>
    <lineage>
        <taxon>unclassified sequences</taxon>
        <taxon>metagenomes</taxon>
        <taxon>ecological metagenomes</taxon>
    </lineage>
</organism>
<evidence type="ECO:0000313" key="1">
    <source>
        <dbReference type="EMBL" id="GAI12602.1"/>
    </source>
</evidence>
<gene>
    <name evidence="1" type="ORF">S06H3_08952</name>
</gene>
<accession>X1KZW0</accession>
<proteinExistence type="predicted"/>
<dbReference type="AlphaFoldDB" id="X1KZW0"/>
<name>X1KZW0_9ZZZZ</name>